<feature type="compositionally biased region" description="Gly residues" evidence="1">
    <location>
        <begin position="1"/>
        <end position="20"/>
    </location>
</feature>
<evidence type="ECO:0000313" key="3">
    <source>
        <dbReference type="Proteomes" id="UP001497516"/>
    </source>
</evidence>
<dbReference type="Proteomes" id="UP001497516">
    <property type="component" value="Chromosome 4"/>
</dbReference>
<dbReference type="AlphaFoldDB" id="A0AAV2E5Z9"/>
<proteinExistence type="predicted"/>
<evidence type="ECO:0000256" key="1">
    <source>
        <dbReference type="SAM" id="MobiDB-lite"/>
    </source>
</evidence>
<evidence type="ECO:0000313" key="2">
    <source>
        <dbReference type="EMBL" id="CAL1380945.1"/>
    </source>
</evidence>
<reference evidence="2 3" key="1">
    <citation type="submission" date="2024-04" db="EMBL/GenBank/DDBJ databases">
        <authorList>
            <person name="Fracassetti M."/>
        </authorList>
    </citation>
    <scope>NUCLEOTIDE SEQUENCE [LARGE SCALE GENOMIC DNA]</scope>
</reference>
<dbReference type="EMBL" id="OZ034817">
    <property type="protein sequence ID" value="CAL1380945.1"/>
    <property type="molecule type" value="Genomic_DNA"/>
</dbReference>
<name>A0AAV2E5Z9_9ROSI</name>
<gene>
    <name evidence="2" type="ORF">LTRI10_LOCUS22358</name>
</gene>
<sequence length="110" mass="12294">MMISATGGGSCRGNRSGGGATDPLARGAHREGGRRHVHVKLRRRRSCGLRWWQFESLQILKLLVQPPVLVGQRLATLLQELTIHLRLLQFRPVPNSPQTRNLISKKSPTN</sequence>
<protein>
    <submittedName>
        <fullName evidence="2">Uncharacterized protein</fullName>
    </submittedName>
</protein>
<organism evidence="2 3">
    <name type="scientific">Linum trigynum</name>
    <dbReference type="NCBI Taxonomy" id="586398"/>
    <lineage>
        <taxon>Eukaryota</taxon>
        <taxon>Viridiplantae</taxon>
        <taxon>Streptophyta</taxon>
        <taxon>Embryophyta</taxon>
        <taxon>Tracheophyta</taxon>
        <taxon>Spermatophyta</taxon>
        <taxon>Magnoliopsida</taxon>
        <taxon>eudicotyledons</taxon>
        <taxon>Gunneridae</taxon>
        <taxon>Pentapetalae</taxon>
        <taxon>rosids</taxon>
        <taxon>fabids</taxon>
        <taxon>Malpighiales</taxon>
        <taxon>Linaceae</taxon>
        <taxon>Linum</taxon>
    </lineage>
</organism>
<accession>A0AAV2E5Z9</accession>
<feature type="region of interest" description="Disordered" evidence="1">
    <location>
        <begin position="1"/>
        <end position="39"/>
    </location>
</feature>
<keyword evidence="3" id="KW-1185">Reference proteome</keyword>